<dbReference type="Gene3D" id="3.90.1150.10">
    <property type="entry name" value="Aspartate Aminotransferase, domain 1"/>
    <property type="match status" value="1"/>
</dbReference>
<dbReference type="PANTHER" id="PTHR45688">
    <property type="match status" value="1"/>
</dbReference>
<comment type="caution">
    <text evidence="5">The sequence shown here is derived from an EMBL/GenBank/DDBJ whole genome shotgun (WGS) entry which is preliminary data.</text>
</comment>
<evidence type="ECO:0000256" key="3">
    <source>
        <dbReference type="RuleBase" id="RU003560"/>
    </source>
</evidence>
<dbReference type="AlphaFoldDB" id="A0A5N6S044"/>
<dbReference type="GO" id="GO:0030170">
    <property type="term" value="F:pyridoxal phosphate binding"/>
    <property type="evidence" value="ECO:0007669"/>
    <property type="project" value="InterPro"/>
</dbReference>
<dbReference type="SUPFAM" id="SSF53383">
    <property type="entry name" value="PLP-dependent transferases"/>
    <property type="match status" value="1"/>
</dbReference>
<dbReference type="Proteomes" id="UP000325415">
    <property type="component" value="Unassembled WGS sequence"/>
</dbReference>
<dbReference type="CDD" id="cd00610">
    <property type="entry name" value="OAT_like"/>
    <property type="match status" value="1"/>
</dbReference>
<dbReference type="Pfam" id="PF00202">
    <property type="entry name" value="Aminotran_3"/>
    <property type="match status" value="1"/>
</dbReference>
<evidence type="ECO:0000256" key="4">
    <source>
        <dbReference type="SAM" id="MobiDB-lite"/>
    </source>
</evidence>
<dbReference type="RefSeq" id="WP_152581299.1">
    <property type="nucleotide sequence ID" value="NZ_QDAG01000008.1"/>
</dbReference>
<name>A0A5N6S044_9BIFI</name>
<dbReference type="OrthoDB" id="3246809at2"/>
<gene>
    <name evidence="5" type="ORF">DDE84_08680</name>
</gene>
<evidence type="ECO:0000313" key="6">
    <source>
        <dbReference type="Proteomes" id="UP000325415"/>
    </source>
</evidence>
<protein>
    <submittedName>
        <fullName evidence="5">Aspartate aminotransferase family protein</fullName>
    </submittedName>
</protein>
<proteinExistence type="inferred from homology"/>
<accession>A0A5N6S044</accession>
<dbReference type="InterPro" id="IPR005814">
    <property type="entry name" value="Aminotrans_3"/>
</dbReference>
<dbReference type="GO" id="GO:0008483">
    <property type="term" value="F:transaminase activity"/>
    <property type="evidence" value="ECO:0007669"/>
    <property type="project" value="UniProtKB-KW"/>
</dbReference>
<feature type="region of interest" description="Disordered" evidence="4">
    <location>
        <begin position="1"/>
        <end position="20"/>
    </location>
</feature>
<dbReference type="InterPro" id="IPR049704">
    <property type="entry name" value="Aminotrans_3_PPA_site"/>
</dbReference>
<dbReference type="GeneID" id="78127755"/>
<comment type="similarity">
    <text evidence="1 3">Belongs to the class-III pyridoxal-phosphate-dependent aminotransferase family.</text>
</comment>
<dbReference type="InterPro" id="IPR015422">
    <property type="entry name" value="PyrdxlP-dep_Trfase_small"/>
</dbReference>
<reference evidence="5 6" key="1">
    <citation type="submission" date="2018-04" db="EMBL/GenBank/DDBJ databases">
        <authorList>
            <person name="Eckel V.P."/>
            <person name="Vogel R.F."/>
        </authorList>
    </citation>
    <scope>NUCLEOTIDE SEQUENCE [LARGE SCALE GENOMIC DNA]</scope>
    <source>
        <strain evidence="6">TMW 2.1764</strain>
    </source>
</reference>
<sequence length="458" mass="49229">MSASSTPDMRPGAMANGFEPSMLQSLPAAERELVERRQRALGPAYRLFYELPVVVDHAKGVHIYDPEGNEYLDVYNNVPCVGHAHPHVNEAIARQLERVNTNTRYLQDGVVDYAERLLSTFPDELGNVMFTCTGSEANDLALRVARWVTGGTGVIVTANAYHGVTTAIAAISPSLGANVPLGSYVRTIPAPDALRIQAQGFDFDAYMADAVRAAIADLQRHGVKVAAFIADGAFASDGIHPNPVGWLHEAARLVREAGGLYIADEVQPGFGRLGDGWWGFARHGVVPDIVTMGKPMGNGIPIAAAVFRPDLLVDFGYRVRYFNTFGGNSVSIAAAGAVLDVIESEQLIANAASVGRQLLEGIRSLTASDEQVAEVRGSGLFIGVELVTDRESLNENPQLSAAIVNRLRERRVLISSSGPKANVLKVRPPMAFRSADADRLLSELDIVLGQLRSTGELH</sequence>
<dbReference type="EMBL" id="QDAG01000008">
    <property type="protein sequence ID" value="KAE8127533.1"/>
    <property type="molecule type" value="Genomic_DNA"/>
</dbReference>
<evidence type="ECO:0000313" key="5">
    <source>
        <dbReference type="EMBL" id="KAE8127533.1"/>
    </source>
</evidence>
<keyword evidence="6" id="KW-1185">Reference proteome</keyword>
<dbReference type="PANTHER" id="PTHR45688:SF13">
    <property type="entry name" value="ALANINE--GLYOXYLATE AMINOTRANSFERASE 2-LIKE"/>
    <property type="match status" value="1"/>
</dbReference>
<keyword evidence="2 3" id="KW-0663">Pyridoxal phosphate</keyword>
<dbReference type="Gene3D" id="3.40.640.10">
    <property type="entry name" value="Type I PLP-dependent aspartate aminotransferase-like (Major domain)"/>
    <property type="match status" value="1"/>
</dbReference>
<keyword evidence="5" id="KW-0032">Aminotransferase</keyword>
<dbReference type="InterPro" id="IPR015421">
    <property type="entry name" value="PyrdxlP-dep_Trfase_major"/>
</dbReference>
<dbReference type="PIRSF" id="PIRSF000521">
    <property type="entry name" value="Transaminase_4ab_Lys_Orn"/>
    <property type="match status" value="1"/>
</dbReference>
<evidence type="ECO:0000256" key="1">
    <source>
        <dbReference type="ARBA" id="ARBA00008954"/>
    </source>
</evidence>
<dbReference type="InterPro" id="IPR015424">
    <property type="entry name" value="PyrdxlP-dep_Trfase"/>
</dbReference>
<organism evidence="5 6">
    <name type="scientific">Bifidobacterium tibiigranuli</name>
    <dbReference type="NCBI Taxonomy" id="2172043"/>
    <lineage>
        <taxon>Bacteria</taxon>
        <taxon>Bacillati</taxon>
        <taxon>Actinomycetota</taxon>
        <taxon>Actinomycetes</taxon>
        <taxon>Bifidobacteriales</taxon>
        <taxon>Bifidobacteriaceae</taxon>
        <taxon>Bifidobacterium</taxon>
    </lineage>
</organism>
<evidence type="ECO:0000256" key="2">
    <source>
        <dbReference type="ARBA" id="ARBA00022898"/>
    </source>
</evidence>
<dbReference type="PROSITE" id="PS00600">
    <property type="entry name" value="AA_TRANSFER_CLASS_3"/>
    <property type="match status" value="1"/>
</dbReference>
<keyword evidence="5" id="KW-0808">Transferase</keyword>